<dbReference type="EMBL" id="KZ821451">
    <property type="protein sequence ID" value="PYH37068.1"/>
    <property type="molecule type" value="Genomic_DNA"/>
</dbReference>
<dbReference type="RefSeq" id="XP_025482546.1">
    <property type="nucleotide sequence ID" value="XM_025626596.1"/>
</dbReference>
<accession>A0A318Z9W0</accession>
<reference evidence="1" key="1">
    <citation type="submission" date="2016-12" db="EMBL/GenBank/DDBJ databases">
        <title>The genomes of Aspergillus section Nigri reveals drivers in fungal speciation.</title>
        <authorList>
            <consortium name="DOE Joint Genome Institute"/>
            <person name="Vesth T.C."/>
            <person name="Nybo J."/>
            <person name="Theobald S."/>
            <person name="Brandl J."/>
            <person name="Frisvad J.C."/>
            <person name="Nielsen K.F."/>
            <person name="Lyhne E.K."/>
            <person name="Kogle M.E."/>
            <person name="Kuo A."/>
            <person name="Riley R."/>
            <person name="Clum A."/>
            <person name="Nolan M."/>
            <person name="Lipzen A."/>
            <person name="Salamov A."/>
            <person name="Henrissat B."/>
            <person name="Wiebenga A."/>
            <person name="De Vries R.P."/>
            <person name="Grigoriev I.V."/>
            <person name="Mortensen U.H."/>
            <person name="Andersen M.R."/>
            <person name="Baker S.E."/>
        </authorList>
    </citation>
    <scope>NUCLEOTIDE SEQUENCE [LARGE SCALE GENOMIC DNA]</scope>
    <source>
        <strain evidence="1">CBS 115656</strain>
    </source>
</reference>
<evidence type="ECO:0000313" key="1">
    <source>
        <dbReference type="EMBL" id="PYH37068.1"/>
    </source>
</evidence>
<dbReference type="GeneID" id="37129052"/>
<organism evidence="1 2">
    <name type="scientific">Aspergillus neoniger (strain CBS 115656)</name>
    <dbReference type="NCBI Taxonomy" id="1448310"/>
    <lineage>
        <taxon>Eukaryota</taxon>
        <taxon>Fungi</taxon>
        <taxon>Dikarya</taxon>
        <taxon>Ascomycota</taxon>
        <taxon>Pezizomycotina</taxon>
        <taxon>Eurotiomycetes</taxon>
        <taxon>Eurotiomycetidae</taxon>
        <taxon>Eurotiales</taxon>
        <taxon>Aspergillaceae</taxon>
        <taxon>Aspergillus</taxon>
        <taxon>Aspergillus subgen. Circumdati</taxon>
    </lineage>
</organism>
<gene>
    <name evidence="1" type="ORF">BO87DRAFT_413801</name>
</gene>
<evidence type="ECO:0000313" key="2">
    <source>
        <dbReference type="Proteomes" id="UP000247647"/>
    </source>
</evidence>
<dbReference type="Proteomes" id="UP000247647">
    <property type="component" value="Unassembled WGS sequence"/>
</dbReference>
<dbReference type="AlphaFoldDB" id="A0A318Z9W0"/>
<protein>
    <submittedName>
        <fullName evidence="1">Uncharacterized protein</fullName>
    </submittedName>
</protein>
<proteinExistence type="predicted"/>
<name>A0A318Z9W0_ASPNB</name>
<keyword evidence="2" id="KW-1185">Reference proteome</keyword>
<sequence>MMGAASPSLDEDTVIFIPNNYLFRSGMKMTDQGFCLYENSGPENCESAEEEKKKKELSLRNSSHCGAYLPRQISLVRHIGDKNGWHRVKICSVHFTKHGHYVIYTIQWVSVHVETFGFGFPSLEEAPLAPTILEKPGTNLPSQAPKLAKTKHATNLLALDTPTTRRMKPTMRTTPLTRPTTRMSLHFLAPTLLTKAMQMTPLASPTMQMSLHLVALPHRAASTMTTPNSTRINLADRNTGGGHRTITFFFSGAGSPFSLPERAGRPLFAERRDFTAINDLDPNVHDFANASKTLYYDGIYHPYLSF</sequence>